<accession>Q2CDK7</accession>
<sequence length="283" mass="29455">MRLAVTGASGLVGRFVVAEALARGDAVTVLGRAPVAGADWLEYDLRAPPPSLEGIDALVHCAFLHVPGRYRGGEGDDPDGFRRANVEGTAALFEAARKAGVEAAVFLSSRAVYGPVAGPLTETAECRPDTLYGEVKLAGEQALAASGLRGASLRATGVYGAPGPGLAHKWEDLFAAFARGEEIAPRIGTEVHGRDLAAAVRLALERPGAAEVLNVSDLLLDRAELLALWAEVSGVAGRVPAASERAGYGEMDTGRLRARGWRPGGRGLLRETLEMWAASGEPG</sequence>
<dbReference type="RefSeq" id="WP_007255497.1">
    <property type="nucleotide sequence ID" value="NZ_CH724107.1"/>
</dbReference>
<dbReference type="InterPro" id="IPR001509">
    <property type="entry name" value="Epimerase_deHydtase"/>
</dbReference>
<dbReference type="OrthoDB" id="9814124at2"/>
<evidence type="ECO:0000259" key="1">
    <source>
        <dbReference type="Pfam" id="PF01370"/>
    </source>
</evidence>
<organism evidence="2 3">
    <name type="scientific">Oceanicola granulosus (strain ATCC BAA-861 / DSM 15982 / KCTC 12143 / HTCC2516)</name>
    <dbReference type="NCBI Taxonomy" id="314256"/>
    <lineage>
        <taxon>Bacteria</taxon>
        <taxon>Pseudomonadati</taxon>
        <taxon>Pseudomonadota</taxon>
        <taxon>Alphaproteobacteria</taxon>
        <taxon>Rhodobacterales</taxon>
        <taxon>Roseobacteraceae</taxon>
        <taxon>Oceanicola</taxon>
    </lineage>
</organism>
<reference evidence="2 3" key="1">
    <citation type="journal article" date="2010" name="J. Bacteriol.">
        <title>Genome sequences of Oceanicola granulosus HTCC2516(T) and Oceanicola batsensis HTCC2597(TDelta).</title>
        <authorList>
            <person name="Thrash J.C."/>
            <person name="Cho J.C."/>
            <person name="Vergin K.L."/>
            <person name="Giovannoni S.J."/>
        </authorList>
    </citation>
    <scope>NUCLEOTIDE SEQUENCE [LARGE SCALE GENOMIC DNA]</scope>
    <source>
        <strain evidence="3">ATCC BAA-861 / DSM 15982 / KCTC 12143 / HTCC2516</strain>
    </source>
</reference>
<dbReference type="eggNOG" id="COG0451">
    <property type="taxonomic scope" value="Bacteria"/>
</dbReference>
<dbReference type="EMBL" id="AAOT01000023">
    <property type="protein sequence ID" value="EAR50704.1"/>
    <property type="molecule type" value="Genomic_DNA"/>
</dbReference>
<evidence type="ECO:0000313" key="2">
    <source>
        <dbReference type="EMBL" id="EAR50704.1"/>
    </source>
</evidence>
<dbReference type="PANTHER" id="PTHR43245">
    <property type="entry name" value="BIFUNCTIONAL POLYMYXIN RESISTANCE PROTEIN ARNA"/>
    <property type="match status" value="1"/>
</dbReference>
<dbReference type="InterPro" id="IPR036291">
    <property type="entry name" value="NAD(P)-bd_dom_sf"/>
</dbReference>
<dbReference type="Proteomes" id="UP000003635">
    <property type="component" value="Unassembled WGS sequence"/>
</dbReference>
<evidence type="ECO:0000313" key="3">
    <source>
        <dbReference type="Proteomes" id="UP000003635"/>
    </source>
</evidence>
<dbReference type="Gene3D" id="3.40.50.720">
    <property type="entry name" value="NAD(P)-binding Rossmann-like Domain"/>
    <property type="match status" value="1"/>
</dbReference>
<proteinExistence type="predicted"/>
<dbReference type="SUPFAM" id="SSF51735">
    <property type="entry name" value="NAD(P)-binding Rossmann-fold domains"/>
    <property type="match status" value="1"/>
</dbReference>
<dbReference type="HOGENOM" id="CLU_075539_0_0_5"/>
<protein>
    <submittedName>
        <fullName evidence="2">Putative sulfolipid biosynthesis protein</fullName>
    </submittedName>
</protein>
<name>Q2CDK7_OCEGH</name>
<dbReference type="Pfam" id="PF01370">
    <property type="entry name" value="Epimerase"/>
    <property type="match status" value="1"/>
</dbReference>
<comment type="caution">
    <text evidence="2">The sequence shown here is derived from an EMBL/GenBank/DDBJ whole genome shotgun (WGS) entry which is preliminary data.</text>
</comment>
<dbReference type="STRING" id="314256.OG2516_09884"/>
<keyword evidence="3" id="KW-1185">Reference proteome</keyword>
<dbReference type="CDD" id="cd08946">
    <property type="entry name" value="SDR_e"/>
    <property type="match status" value="1"/>
</dbReference>
<feature type="domain" description="NAD-dependent epimerase/dehydratase" evidence="1">
    <location>
        <begin position="4"/>
        <end position="215"/>
    </location>
</feature>
<dbReference type="AlphaFoldDB" id="Q2CDK7"/>
<dbReference type="InterPro" id="IPR050177">
    <property type="entry name" value="Lipid_A_modif_metabolic_enz"/>
</dbReference>
<gene>
    <name evidence="2" type="ORF">OG2516_09884</name>
</gene>